<keyword evidence="2" id="KW-0449">Lipoprotein</keyword>
<dbReference type="STRING" id="1033802.SSPSH_001473"/>
<dbReference type="PROSITE" id="PS51257">
    <property type="entry name" value="PROKAR_LIPOPROTEIN"/>
    <property type="match status" value="1"/>
</dbReference>
<keyword evidence="1" id="KW-0732">Signal</keyword>
<reference evidence="2 3" key="2">
    <citation type="journal article" date="2013" name="PLoS ONE">
        <title>INDIGO - INtegrated Data Warehouse of MIcrobial GenOmes with Examples from the Red Sea Extremophiles.</title>
        <authorList>
            <person name="Alam I."/>
            <person name="Antunes A."/>
            <person name="Kamau A.A."/>
            <person name="Ba Alawi W."/>
            <person name="Kalkatawi M."/>
            <person name="Stingl U."/>
            <person name="Bajic V.B."/>
        </authorList>
    </citation>
    <scope>NUCLEOTIDE SEQUENCE [LARGE SCALE GENOMIC DNA]</scope>
    <source>
        <strain evidence="2 3">E1L3A</strain>
    </source>
</reference>
<feature type="signal peptide" evidence="1">
    <location>
        <begin position="1"/>
        <end position="23"/>
    </location>
</feature>
<dbReference type="OrthoDB" id="6077974at2"/>
<dbReference type="Proteomes" id="UP000006242">
    <property type="component" value="Unassembled WGS sequence"/>
</dbReference>
<dbReference type="EMBL" id="AFNV02000009">
    <property type="protein sequence ID" value="ERJ19405.1"/>
    <property type="molecule type" value="Genomic_DNA"/>
</dbReference>
<evidence type="ECO:0000313" key="3">
    <source>
        <dbReference type="Proteomes" id="UP000006242"/>
    </source>
</evidence>
<dbReference type="eggNOG" id="ENOG5033EFD">
    <property type="taxonomic scope" value="Bacteria"/>
</dbReference>
<sequence>MLSNRFKRVQSLVWAAAAAGVLAGCASGPGNPAGDNGEAPLADSDAAFGYEQTDWGKPFWEKWMDKAREEGRADAIRSGQAPAAAVAAAPVETIDSSGMKPKIGVYIAKDQRDSMTAYRLLAALERQSARHGLTLISPNELDEAVGGSDACGSESPLDCPRLLAIFPGIRGLLVVDPKGSGNSVTLESRMMDPDFDIRYEPLSTRVQVADGSNSDLEIWSDRILDTAADRIGIAPWFGHSFALKGEDMYINAGRAAGLEVGDELAVHSEGSLVRSPSGQVIAWEPGPEVGRVRIKEFVGENISLAEQVSGQMPKPKDRLTYAD</sequence>
<reference evidence="2 3" key="1">
    <citation type="journal article" date="2011" name="J. Bacteriol.">
        <title>Genome sequence of Salinisphaera shabanensis, a gammaproteobacterium from the harsh, variable environment of the brine-seawater interface of the Shaban Deep in the Red Sea.</title>
        <authorList>
            <person name="Antunes A."/>
            <person name="Alam I."/>
            <person name="Bajic V.B."/>
            <person name="Stingl U."/>
        </authorList>
    </citation>
    <scope>NUCLEOTIDE SEQUENCE [LARGE SCALE GENOMIC DNA]</scope>
    <source>
        <strain evidence="2 3">E1L3A</strain>
    </source>
</reference>
<evidence type="ECO:0000313" key="2">
    <source>
        <dbReference type="EMBL" id="ERJ19405.1"/>
    </source>
</evidence>
<organism evidence="2 3">
    <name type="scientific">Salinisphaera shabanensis E1L3A</name>
    <dbReference type="NCBI Taxonomy" id="1033802"/>
    <lineage>
        <taxon>Bacteria</taxon>
        <taxon>Pseudomonadati</taxon>
        <taxon>Pseudomonadota</taxon>
        <taxon>Gammaproteobacteria</taxon>
        <taxon>Salinisphaerales</taxon>
        <taxon>Salinisphaeraceae</taxon>
        <taxon>Salinisphaera</taxon>
    </lineage>
</organism>
<protein>
    <submittedName>
        <fullName evidence="2">Lipoprotein</fullName>
    </submittedName>
</protein>
<name>F7QD76_9GAMM</name>
<comment type="caution">
    <text evidence="2">The sequence shown here is derived from an EMBL/GenBank/DDBJ whole genome shotgun (WGS) entry which is preliminary data.</text>
</comment>
<feature type="chain" id="PRO_5003360103" evidence="1">
    <location>
        <begin position="24"/>
        <end position="323"/>
    </location>
</feature>
<keyword evidence="3" id="KW-1185">Reference proteome</keyword>
<proteinExistence type="predicted"/>
<dbReference type="AlphaFoldDB" id="F7QD76"/>
<gene>
    <name evidence="2" type="ORF">SSPSH_001473</name>
</gene>
<accession>F7QD76</accession>
<evidence type="ECO:0000256" key="1">
    <source>
        <dbReference type="SAM" id="SignalP"/>
    </source>
</evidence>
<dbReference type="RefSeq" id="WP_006915204.1">
    <property type="nucleotide sequence ID" value="NZ_AFNV02000009.1"/>
</dbReference>